<dbReference type="Proteomes" id="UP001152320">
    <property type="component" value="Chromosome 1"/>
</dbReference>
<dbReference type="OrthoDB" id="10000786at2759"/>
<proteinExistence type="predicted"/>
<name>A0A9Q1CNE3_HOLLE</name>
<evidence type="ECO:0000256" key="1">
    <source>
        <dbReference type="SAM" id="MobiDB-lite"/>
    </source>
</evidence>
<sequence length="122" mass="12870">MQKCDAASIEKAIRDQLNIRGLSYENVIGFGSDGASVMTGSISGVAARLKAANPKIVSTLLCTSTEPSFIPSCRFNSILAEVPEDCQLHLQHDIPQFAEKKTSRAAQSAASSGPQAAIQAHP</sequence>
<evidence type="ECO:0000313" key="3">
    <source>
        <dbReference type="Proteomes" id="UP001152320"/>
    </source>
</evidence>
<comment type="caution">
    <text evidence="2">The sequence shown here is derived from an EMBL/GenBank/DDBJ whole genome shotgun (WGS) entry which is preliminary data.</text>
</comment>
<reference evidence="2" key="1">
    <citation type="submission" date="2021-10" db="EMBL/GenBank/DDBJ databases">
        <title>Tropical sea cucumber genome reveals ecological adaptation and Cuvierian tubules defense mechanism.</title>
        <authorList>
            <person name="Chen T."/>
        </authorList>
    </citation>
    <scope>NUCLEOTIDE SEQUENCE</scope>
    <source>
        <strain evidence="2">Nanhai2018</strain>
        <tissue evidence="2">Muscle</tissue>
    </source>
</reference>
<gene>
    <name evidence="2" type="ORF">HOLleu_00713</name>
</gene>
<dbReference type="AlphaFoldDB" id="A0A9Q1CNE3"/>
<dbReference type="EMBL" id="JAIZAY010000001">
    <property type="protein sequence ID" value="KAJ8048408.1"/>
    <property type="molecule type" value="Genomic_DNA"/>
</dbReference>
<accession>A0A9Q1CNE3</accession>
<keyword evidence="3" id="KW-1185">Reference proteome</keyword>
<feature type="compositionally biased region" description="Low complexity" evidence="1">
    <location>
        <begin position="105"/>
        <end position="122"/>
    </location>
</feature>
<feature type="region of interest" description="Disordered" evidence="1">
    <location>
        <begin position="99"/>
        <end position="122"/>
    </location>
</feature>
<organism evidence="2 3">
    <name type="scientific">Holothuria leucospilota</name>
    <name type="common">Black long sea cucumber</name>
    <name type="synonym">Mertensiothuria leucospilota</name>
    <dbReference type="NCBI Taxonomy" id="206669"/>
    <lineage>
        <taxon>Eukaryota</taxon>
        <taxon>Metazoa</taxon>
        <taxon>Echinodermata</taxon>
        <taxon>Eleutherozoa</taxon>
        <taxon>Echinozoa</taxon>
        <taxon>Holothuroidea</taxon>
        <taxon>Aspidochirotacea</taxon>
        <taxon>Aspidochirotida</taxon>
        <taxon>Holothuriidae</taxon>
        <taxon>Holothuria</taxon>
    </lineage>
</organism>
<evidence type="ECO:0000313" key="2">
    <source>
        <dbReference type="EMBL" id="KAJ8048408.1"/>
    </source>
</evidence>
<protein>
    <submittedName>
        <fullName evidence="2">Uncharacterized protein</fullName>
    </submittedName>
</protein>